<feature type="transmembrane region" description="Helical" evidence="5">
    <location>
        <begin position="295"/>
        <end position="317"/>
    </location>
</feature>
<dbReference type="EMBL" id="VIUW01000001">
    <property type="protein sequence ID" value="TWD17361.1"/>
    <property type="molecule type" value="Genomic_DNA"/>
</dbReference>
<keyword evidence="1 5" id="KW-1003">Cell membrane</keyword>
<keyword evidence="2 5" id="KW-0812">Transmembrane</keyword>
<feature type="compositionally biased region" description="Acidic residues" evidence="6">
    <location>
        <begin position="917"/>
        <end position="927"/>
    </location>
</feature>
<evidence type="ECO:0000313" key="8">
    <source>
        <dbReference type="Proteomes" id="UP000315628"/>
    </source>
</evidence>
<feature type="transmembrane region" description="Helical" evidence="5">
    <location>
        <begin position="271"/>
        <end position="288"/>
    </location>
</feature>
<dbReference type="RefSeq" id="WP_144855935.1">
    <property type="nucleotide sequence ID" value="NZ_BAAAYT010000002.1"/>
</dbReference>
<dbReference type="GO" id="GO:0005886">
    <property type="term" value="C:plasma membrane"/>
    <property type="evidence" value="ECO:0007669"/>
    <property type="project" value="UniProtKB-SubCell"/>
</dbReference>
<feature type="compositionally biased region" description="Basic and acidic residues" evidence="6">
    <location>
        <begin position="938"/>
        <end position="947"/>
    </location>
</feature>
<keyword evidence="3 5" id="KW-1133">Transmembrane helix</keyword>
<evidence type="ECO:0000256" key="5">
    <source>
        <dbReference type="HAMAP-Rule" id="MF_01600"/>
    </source>
</evidence>
<feature type="region of interest" description="Disordered" evidence="6">
    <location>
        <begin position="1"/>
        <end position="20"/>
    </location>
</feature>
<comment type="subcellular location">
    <subcellularLocation>
        <location evidence="5">Cell membrane</location>
        <topology evidence="5">Multi-pass membrane protein</topology>
    </subcellularLocation>
</comment>
<dbReference type="PANTHER" id="PTHR39344:SF1">
    <property type="entry name" value="UPF0182 PROTEIN SLL1060"/>
    <property type="match status" value="1"/>
</dbReference>
<feature type="region of interest" description="Disordered" evidence="6">
    <location>
        <begin position="493"/>
        <end position="522"/>
    </location>
</feature>
<protein>
    <recommendedName>
        <fullName evidence="5">UPF0182 protein FB557_0928</fullName>
    </recommendedName>
</protein>
<evidence type="ECO:0000256" key="3">
    <source>
        <dbReference type="ARBA" id="ARBA00022989"/>
    </source>
</evidence>
<evidence type="ECO:0000256" key="1">
    <source>
        <dbReference type="ARBA" id="ARBA00022475"/>
    </source>
</evidence>
<evidence type="ECO:0000256" key="6">
    <source>
        <dbReference type="SAM" id="MobiDB-lite"/>
    </source>
</evidence>
<feature type="compositionally biased region" description="Gly residues" evidence="6">
    <location>
        <begin position="900"/>
        <end position="909"/>
    </location>
</feature>
<feature type="transmembrane region" description="Helical" evidence="5">
    <location>
        <begin position="180"/>
        <end position="206"/>
    </location>
</feature>
<feature type="transmembrane region" description="Helical" evidence="5">
    <location>
        <begin position="35"/>
        <end position="56"/>
    </location>
</feature>
<dbReference type="PANTHER" id="PTHR39344">
    <property type="entry name" value="UPF0182 PROTEIN SLL1060"/>
    <property type="match status" value="1"/>
</dbReference>
<evidence type="ECO:0000256" key="4">
    <source>
        <dbReference type="ARBA" id="ARBA00023136"/>
    </source>
</evidence>
<name>A0A560WI23_9MICO</name>
<organism evidence="7 8">
    <name type="scientific">Marihabitans asiaticum</name>
    <dbReference type="NCBI Taxonomy" id="415218"/>
    <lineage>
        <taxon>Bacteria</taxon>
        <taxon>Bacillati</taxon>
        <taxon>Actinomycetota</taxon>
        <taxon>Actinomycetes</taxon>
        <taxon>Micrococcales</taxon>
        <taxon>Intrasporangiaceae</taxon>
        <taxon>Marihabitans</taxon>
    </lineage>
</organism>
<accession>A0A560WI23</accession>
<evidence type="ECO:0000313" key="7">
    <source>
        <dbReference type="EMBL" id="TWD17361.1"/>
    </source>
</evidence>
<dbReference type="GO" id="GO:0005576">
    <property type="term" value="C:extracellular region"/>
    <property type="evidence" value="ECO:0007669"/>
    <property type="project" value="TreeGrafter"/>
</dbReference>
<sequence length="993" mass="107741">MSSSDLPPEDGAGVPSEEDSAAAEARRAGSRALRWFIGLGLVVLAVIVAAAIWTELLWFEALGFSASWWRRLAAEALLFVVGGLLIAVPLAVSLVIPYRQRAMSWPGTPGERALAQYREVLDPFRRLVTIGLPLVMGLMGGLAAAGQWQQYKLWRHGSEVGVDDPHFSMDVGYYLFDMPWYSFVVGYLTVVATVCLIAAAFAHYVYGGLRPPGRGGSSLATFVHLGVLGAVLALLRGVSYLLDAHALTTHESAVLTGVGYTDANAVVPAKYILAVAAVMCAGFFLAAIRLRRWRLPVIGVATLVGLSVLVGNIYPALVETYKVAPSRSSLEQPYLQDNIDFTRAAYDVDDVQVEEYDAVSSASAGQLREDAGTIPGIRLLDPNVVSPTFQQLQAQQPYYTFPDDLDVDRYTVDGESVDTVVAAREVDLTKVPADRRDWVNDHTVYTHGYGLVAARGAQVSGSGSPAWFDIAEAKGEYEPRIYFGEQMKHFSIVGGEPGAPPREVDRPTGGTESRSTYTGEGGVDIGSPLRQVAYAITHRDLKLVLSDAVGSNSRLLEHRTPLERVQRVAPWLTLDKDPYPTVVDGRIQWVVDGYTTSQTYPYSSRFSVSGVQEGTVTSIETQRQLALTGDRVNYMRNSIKATVDAYDGSVRLYRWDDEDPIVQAWSEAFPDLIRPTSEISAELMSHLRYPEDLFRMQRAVLADYHVTNASDFRAGQDRWRVPNDPTVLRDQKVAQPPYYLTMAMPDQDQPAWSLTSTYIPKGDRDVMAGYLAVESEAGGEKGNPADGYGTLRMLAVPRSTTVPGPPQVQNEIASSSVKGVDTDQTLSDFLNNSSRGNSQVDFGNLMTLPVGEGFLHVEPVYLSSTSENAYPSMRMVIVSFGDRYAWARSLEDALDELFGGDSGASGEGGEPAPQEPPAEEPDGEQGGDEAPASGSEQALREAIADMGEAYKRGQDALKAGDLEAYGKAQKDLRAALERAAANQPGGGSVDLGE</sequence>
<feature type="transmembrane region" description="Helical" evidence="5">
    <location>
        <begin position="76"/>
        <end position="96"/>
    </location>
</feature>
<proteinExistence type="inferred from homology"/>
<comment type="caution">
    <text evidence="7">The sequence shown here is derived from an EMBL/GenBank/DDBJ whole genome shotgun (WGS) entry which is preliminary data.</text>
</comment>
<feature type="transmembrane region" description="Helical" evidence="5">
    <location>
        <begin position="218"/>
        <end position="242"/>
    </location>
</feature>
<dbReference type="HAMAP" id="MF_01600">
    <property type="entry name" value="UPF0182"/>
    <property type="match status" value="1"/>
</dbReference>
<dbReference type="Proteomes" id="UP000315628">
    <property type="component" value="Unassembled WGS sequence"/>
</dbReference>
<gene>
    <name evidence="7" type="ORF">FB557_0928</name>
</gene>
<dbReference type="AlphaFoldDB" id="A0A560WI23"/>
<dbReference type="Pfam" id="PF03699">
    <property type="entry name" value="UPF0182"/>
    <property type="match status" value="1"/>
</dbReference>
<evidence type="ECO:0000256" key="2">
    <source>
        <dbReference type="ARBA" id="ARBA00022692"/>
    </source>
</evidence>
<feature type="region of interest" description="Disordered" evidence="6">
    <location>
        <begin position="897"/>
        <end position="947"/>
    </location>
</feature>
<keyword evidence="8" id="KW-1185">Reference proteome</keyword>
<dbReference type="OrthoDB" id="9763654at2"/>
<reference evidence="7 8" key="1">
    <citation type="submission" date="2019-06" db="EMBL/GenBank/DDBJ databases">
        <title>Sequencing the genomes of 1000 actinobacteria strains.</title>
        <authorList>
            <person name="Klenk H.-P."/>
        </authorList>
    </citation>
    <scope>NUCLEOTIDE SEQUENCE [LARGE SCALE GENOMIC DNA]</scope>
    <source>
        <strain evidence="7 8">DSM 18935</strain>
    </source>
</reference>
<keyword evidence="4 5" id="KW-0472">Membrane</keyword>
<dbReference type="InterPro" id="IPR005372">
    <property type="entry name" value="UPF0182"/>
</dbReference>
<comment type="similarity">
    <text evidence="5">Belongs to the UPF0182 family.</text>
</comment>
<feature type="transmembrane region" description="Helical" evidence="5">
    <location>
        <begin position="127"/>
        <end position="148"/>
    </location>
</feature>